<dbReference type="EMBL" id="MU070144">
    <property type="protein sequence ID" value="KAF5829560.1"/>
    <property type="molecule type" value="Genomic_DNA"/>
</dbReference>
<evidence type="ECO:0000313" key="2">
    <source>
        <dbReference type="Proteomes" id="UP000815325"/>
    </source>
</evidence>
<organism evidence="1 2">
    <name type="scientific">Dunaliella salina</name>
    <name type="common">Green alga</name>
    <name type="synonym">Protococcus salinus</name>
    <dbReference type="NCBI Taxonomy" id="3046"/>
    <lineage>
        <taxon>Eukaryota</taxon>
        <taxon>Viridiplantae</taxon>
        <taxon>Chlorophyta</taxon>
        <taxon>core chlorophytes</taxon>
        <taxon>Chlorophyceae</taxon>
        <taxon>CS clade</taxon>
        <taxon>Chlamydomonadales</taxon>
        <taxon>Dunaliellaceae</taxon>
        <taxon>Dunaliella</taxon>
    </lineage>
</organism>
<protein>
    <recommendedName>
        <fullName evidence="3">Encoded protein</fullName>
    </recommendedName>
</protein>
<keyword evidence="2" id="KW-1185">Reference proteome</keyword>
<sequence>MTNYSSIIGSVNQPRLAEGERTWALRLLTAAEARNTQEEIKILRLAKVKVRGDEGPPTIEDTVYTCDKVGLLQAPAYARQRYQIPQKVLDVMSPFGTLHVFDSWVPVAERQYTSAVYLVYLLMHCRAGVCVCVTN</sequence>
<gene>
    <name evidence="1" type="ORF">DUNSADRAFT_15900</name>
</gene>
<reference evidence="1" key="1">
    <citation type="submission" date="2017-08" db="EMBL/GenBank/DDBJ databases">
        <authorList>
            <person name="Polle J.E."/>
            <person name="Barry K."/>
            <person name="Cushman J."/>
            <person name="Schmutz J."/>
            <person name="Tran D."/>
            <person name="Hathwaick L.T."/>
            <person name="Yim W.C."/>
            <person name="Jenkins J."/>
            <person name="Mckie-Krisberg Z.M."/>
            <person name="Prochnik S."/>
            <person name="Lindquist E."/>
            <person name="Dockter R.B."/>
            <person name="Adam C."/>
            <person name="Molina H."/>
            <person name="Bunkerborg J."/>
            <person name="Jin E."/>
            <person name="Buchheim M."/>
            <person name="Magnuson J."/>
        </authorList>
    </citation>
    <scope>NUCLEOTIDE SEQUENCE</scope>
    <source>
        <strain evidence="1">CCAP 19/18</strain>
    </source>
</reference>
<proteinExistence type="predicted"/>
<name>A0ABQ7G4M6_DUNSA</name>
<comment type="caution">
    <text evidence="1">The sequence shown here is derived from an EMBL/GenBank/DDBJ whole genome shotgun (WGS) entry which is preliminary data.</text>
</comment>
<dbReference type="Proteomes" id="UP000815325">
    <property type="component" value="Unassembled WGS sequence"/>
</dbReference>
<accession>A0ABQ7G4M6</accession>
<evidence type="ECO:0008006" key="3">
    <source>
        <dbReference type="Google" id="ProtNLM"/>
    </source>
</evidence>
<evidence type="ECO:0000313" key="1">
    <source>
        <dbReference type="EMBL" id="KAF5829560.1"/>
    </source>
</evidence>